<dbReference type="eggNOG" id="COG1596">
    <property type="taxonomic scope" value="Bacteria"/>
</dbReference>
<dbReference type="EMBL" id="AE000657">
    <property type="protein sequence ID" value="AAC06755.1"/>
    <property type="molecule type" value="Genomic_DNA"/>
</dbReference>
<dbReference type="PANTHER" id="PTHR33619:SF3">
    <property type="entry name" value="POLYSACCHARIDE EXPORT PROTEIN GFCE-RELATED"/>
    <property type="match status" value="1"/>
</dbReference>
<dbReference type="InterPro" id="IPR019554">
    <property type="entry name" value="Soluble_ligand-bd"/>
</dbReference>
<dbReference type="OrthoDB" id="8291at2"/>
<dbReference type="EnsemblBacteria" id="AAC06755">
    <property type="protein sequence ID" value="AAC06755"/>
    <property type="gene ID" value="aq_504"/>
</dbReference>
<dbReference type="KEGG" id="aae:aq_504"/>
<dbReference type="AlphaFoldDB" id="O66793"/>
<organism evidence="2 3">
    <name type="scientific">Aquifex aeolicus (strain VF5)</name>
    <dbReference type="NCBI Taxonomy" id="224324"/>
    <lineage>
        <taxon>Bacteria</taxon>
        <taxon>Pseudomonadati</taxon>
        <taxon>Aquificota</taxon>
        <taxon>Aquificia</taxon>
        <taxon>Aquificales</taxon>
        <taxon>Aquificaceae</taxon>
        <taxon>Aquifex</taxon>
    </lineage>
</organism>
<dbReference type="Pfam" id="PF10531">
    <property type="entry name" value="SLBB"/>
    <property type="match status" value="1"/>
</dbReference>
<dbReference type="GO" id="GO:0015159">
    <property type="term" value="F:polysaccharide transmembrane transporter activity"/>
    <property type="evidence" value="ECO:0007669"/>
    <property type="project" value="InterPro"/>
</dbReference>
<reference evidence="2 3" key="1">
    <citation type="journal article" date="1998" name="Nature">
        <title>The complete genome of the hyperthermophilic bacterium Aquifex aeolicus.</title>
        <authorList>
            <person name="Deckert G."/>
            <person name="Warren P.V."/>
            <person name="Gaasterland T."/>
            <person name="Young W.G."/>
            <person name="Lenox A.L."/>
            <person name="Graham D.E."/>
            <person name="Overbeek R."/>
            <person name="Snead M.A."/>
            <person name="Keller M."/>
            <person name="Aujay M."/>
            <person name="Huber R."/>
            <person name="Feldman R.A."/>
            <person name="Short J.M."/>
            <person name="Olson G.J."/>
            <person name="Swanson R.V."/>
        </authorList>
    </citation>
    <scope>NUCLEOTIDE SEQUENCE [LARGE SCALE GENOMIC DNA]</scope>
    <source>
        <strain evidence="2 3">VF5</strain>
    </source>
</reference>
<dbReference type="InterPro" id="IPR049712">
    <property type="entry name" value="Poly_export"/>
</dbReference>
<evidence type="ECO:0000313" key="3">
    <source>
        <dbReference type="Proteomes" id="UP000000798"/>
    </source>
</evidence>
<evidence type="ECO:0000313" key="2">
    <source>
        <dbReference type="EMBL" id="AAC06755.1"/>
    </source>
</evidence>
<dbReference type="InParanoid" id="O66793"/>
<feature type="domain" description="Soluble ligand binding" evidence="1">
    <location>
        <begin position="18"/>
        <end position="62"/>
    </location>
</feature>
<name>O66793_AQUAE</name>
<dbReference type="PIR" id="E70345">
    <property type="entry name" value="E70345"/>
</dbReference>
<proteinExistence type="predicted"/>
<dbReference type="HOGENOM" id="CLU_1840970_0_0_0"/>
<keyword evidence="3" id="KW-1185">Reference proteome</keyword>
<dbReference type="STRING" id="224324.aq_504"/>
<protein>
    <submittedName>
        <fullName evidence="2">Polysaccharide biosynthesis protein</fullName>
    </submittedName>
</protein>
<sequence length="139" mass="15749">MEDGDMIYVPRKPSAVLVFGEVQNPSAILYKPGLKVKDYIALSGGFTRDADVDNVFIIKANGIAISQESGKSLIEWDSERKRFIWGWAYNDILNYKLEPGDAIIVPTKIKIPTMWRPLIRDVIQIIYQSALTVYTITKL</sequence>
<dbReference type="RefSeq" id="WP_010880291.1">
    <property type="nucleotide sequence ID" value="NC_000918.1"/>
</dbReference>
<dbReference type="Gene3D" id="3.10.560.10">
    <property type="entry name" value="Outer membrane lipoprotein wza domain like"/>
    <property type="match status" value="1"/>
</dbReference>
<accession>O66793</accession>
<evidence type="ECO:0000259" key="1">
    <source>
        <dbReference type="Pfam" id="PF10531"/>
    </source>
</evidence>
<gene>
    <name evidence="2" type="primary">otnA'</name>
    <name evidence="2" type="ordered locus">aq_504</name>
</gene>
<dbReference type="Proteomes" id="UP000000798">
    <property type="component" value="Chromosome"/>
</dbReference>
<dbReference type="PANTHER" id="PTHR33619">
    <property type="entry name" value="POLYSACCHARIDE EXPORT PROTEIN GFCE-RELATED"/>
    <property type="match status" value="1"/>
</dbReference>